<feature type="region of interest" description="Disordered" evidence="1">
    <location>
        <begin position="1"/>
        <end position="53"/>
    </location>
</feature>
<feature type="compositionally biased region" description="Low complexity" evidence="1">
    <location>
        <begin position="1"/>
        <end position="28"/>
    </location>
</feature>
<feature type="compositionally biased region" description="Polar residues" evidence="1">
    <location>
        <begin position="31"/>
        <end position="50"/>
    </location>
</feature>
<keyword evidence="3" id="KW-1185">Reference proteome</keyword>
<dbReference type="AlphaFoldDB" id="A0A6A6ZIC3"/>
<evidence type="ECO:0000313" key="2">
    <source>
        <dbReference type="EMBL" id="KAF2819977.1"/>
    </source>
</evidence>
<organism evidence="2 3">
    <name type="scientific">Ophiobolus disseminans</name>
    <dbReference type="NCBI Taxonomy" id="1469910"/>
    <lineage>
        <taxon>Eukaryota</taxon>
        <taxon>Fungi</taxon>
        <taxon>Dikarya</taxon>
        <taxon>Ascomycota</taxon>
        <taxon>Pezizomycotina</taxon>
        <taxon>Dothideomycetes</taxon>
        <taxon>Pleosporomycetidae</taxon>
        <taxon>Pleosporales</taxon>
        <taxon>Pleosporineae</taxon>
        <taxon>Phaeosphaeriaceae</taxon>
        <taxon>Ophiobolus</taxon>
    </lineage>
</organism>
<gene>
    <name evidence="2" type="ORF">CC86DRAFT_398232</name>
</gene>
<evidence type="ECO:0000256" key="1">
    <source>
        <dbReference type="SAM" id="MobiDB-lite"/>
    </source>
</evidence>
<reference evidence="2" key="1">
    <citation type="journal article" date="2020" name="Stud. Mycol.">
        <title>101 Dothideomycetes genomes: a test case for predicting lifestyles and emergence of pathogens.</title>
        <authorList>
            <person name="Haridas S."/>
            <person name="Albert R."/>
            <person name="Binder M."/>
            <person name="Bloem J."/>
            <person name="Labutti K."/>
            <person name="Salamov A."/>
            <person name="Andreopoulos B."/>
            <person name="Baker S."/>
            <person name="Barry K."/>
            <person name="Bills G."/>
            <person name="Bluhm B."/>
            <person name="Cannon C."/>
            <person name="Castanera R."/>
            <person name="Culley D."/>
            <person name="Daum C."/>
            <person name="Ezra D."/>
            <person name="Gonzalez J."/>
            <person name="Henrissat B."/>
            <person name="Kuo A."/>
            <person name="Liang C."/>
            <person name="Lipzen A."/>
            <person name="Lutzoni F."/>
            <person name="Magnuson J."/>
            <person name="Mondo S."/>
            <person name="Nolan M."/>
            <person name="Ohm R."/>
            <person name="Pangilinan J."/>
            <person name="Park H.-J."/>
            <person name="Ramirez L."/>
            <person name="Alfaro M."/>
            <person name="Sun H."/>
            <person name="Tritt A."/>
            <person name="Yoshinaga Y."/>
            <person name="Zwiers L.-H."/>
            <person name="Turgeon B."/>
            <person name="Goodwin S."/>
            <person name="Spatafora J."/>
            <person name="Crous P."/>
            <person name="Grigoriev I."/>
        </authorList>
    </citation>
    <scope>NUCLEOTIDE SEQUENCE</scope>
    <source>
        <strain evidence="2">CBS 113818</strain>
    </source>
</reference>
<proteinExistence type="predicted"/>
<dbReference type="EMBL" id="MU006242">
    <property type="protein sequence ID" value="KAF2819977.1"/>
    <property type="molecule type" value="Genomic_DNA"/>
</dbReference>
<dbReference type="OrthoDB" id="3932216at2759"/>
<dbReference type="Proteomes" id="UP000799424">
    <property type="component" value="Unassembled WGS sequence"/>
</dbReference>
<name>A0A6A6ZIC3_9PLEO</name>
<evidence type="ECO:0000313" key="3">
    <source>
        <dbReference type="Proteomes" id="UP000799424"/>
    </source>
</evidence>
<accession>A0A6A6ZIC3</accession>
<protein>
    <submittedName>
        <fullName evidence="2">Uncharacterized protein</fullName>
    </submittedName>
</protein>
<sequence>MASSSSPSAQTDSSRDTPPSSRSNTPDSESPETATCHSAIPTSTGSTTPDVTPHKLIIPADLTQAMVDADPKLKRFQQDLLVLTSFNDNDTLHWRPGWFKQEHHCKRFWTLQNPPNVVTELLPHPHLDRLVYTRRMRRDGDRKPGYVKTWEQWERYCELRGVPRDFMCDSQVGLMRLGLVRDGKGVVCALPNFPLYPEPQPRGTGRFLLTPSVYGTHLPPKFHDLKLTGSDDEVQAVVVHSDGALKVEPREEFFQHASQWTHYDGVGGYRDDANLVGSFDAQKDQSIGRRWSYLPWTKEQEESCRGEEDVVSADEKRVLKLKVRLRNSPKRKRDTVDEPLLASAGAIS</sequence>